<feature type="region of interest" description="Disordered" evidence="1">
    <location>
        <begin position="338"/>
        <end position="385"/>
    </location>
</feature>
<name>A0A165RRH1_9AGAM</name>
<evidence type="ECO:0000313" key="2">
    <source>
        <dbReference type="EMBL" id="KZT24170.1"/>
    </source>
</evidence>
<accession>A0A165RRH1</accession>
<proteinExistence type="predicted"/>
<organism evidence="2 3">
    <name type="scientific">Neolentinus lepideus HHB14362 ss-1</name>
    <dbReference type="NCBI Taxonomy" id="1314782"/>
    <lineage>
        <taxon>Eukaryota</taxon>
        <taxon>Fungi</taxon>
        <taxon>Dikarya</taxon>
        <taxon>Basidiomycota</taxon>
        <taxon>Agaricomycotina</taxon>
        <taxon>Agaricomycetes</taxon>
        <taxon>Gloeophyllales</taxon>
        <taxon>Gloeophyllaceae</taxon>
        <taxon>Neolentinus</taxon>
    </lineage>
</organism>
<dbReference type="STRING" id="1314782.A0A165RRH1"/>
<dbReference type="Proteomes" id="UP000076761">
    <property type="component" value="Unassembled WGS sequence"/>
</dbReference>
<keyword evidence="3" id="KW-1185">Reference proteome</keyword>
<dbReference type="OrthoDB" id="3018573at2759"/>
<feature type="region of interest" description="Disordered" evidence="1">
    <location>
        <begin position="26"/>
        <end position="123"/>
    </location>
</feature>
<gene>
    <name evidence="2" type="ORF">NEOLEDRAFT_444202</name>
</gene>
<feature type="compositionally biased region" description="Polar residues" evidence="1">
    <location>
        <begin position="338"/>
        <end position="351"/>
    </location>
</feature>
<protein>
    <submittedName>
        <fullName evidence="2">Uncharacterized protein</fullName>
    </submittedName>
</protein>
<sequence>MRIFGPKHKSTDPSAWSLWLSSLSAQDKSTQNDMRNKANEFKKQQLALLDTEGEGGADASGSSAGAGRTLSRVSSFASMISMPPDGDDTQGGGGVPAPPAPPARPQTPPRQISLSSMGSPSRWSPVTKLAMEIAKDRTSLLDYLSKKRSVEEKPAEEDEDNSRVPKKMRALRTTDEEIPSEPGAPSGLDAFHEEIKILFWNKQYLPISLFIFDELNRFMVGADLMPKRKLDNKMRILDLSAIDLTDEHSLTTGQWREAVDNYIRFCKLVGAEDFVQRWQEHFNWFIRLPAFEKQWPSIRETDIALRRQYRTRPFQFNPAAYQMKHLEISELIRKGALQTTPSRPSGRQGQPSRGGPSHAGDAQPMGRARGGGAGPAQGRAPFRMGGGGDPSASICLICSRRGHLVPGCTSGQFPGGGQVFAEARNGSLFARGRDEEICRRWNVAGTQTCRQTDHPARRHICSFCGSGDHHAFSWSCKPKPN</sequence>
<evidence type="ECO:0000313" key="3">
    <source>
        <dbReference type="Proteomes" id="UP000076761"/>
    </source>
</evidence>
<feature type="compositionally biased region" description="Polar residues" evidence="1">
    <location>
        <begin position="112"/>
        <end position="123"/>
    </location>
</feature>
<evidence type="ECO:0000256" key="1">
    <source>
        <dbReference type="SAM" id="MobiDB-lite"/>
    </source>
</evidence>
<dbReference type="InParanoid" id="A0A165RRH1"/>
<feature type="compositionally biased region" description="Basic and acidic residues" evidence="1">
    <location>
        <begin position="34"/>
        <end position="43"/>
    </location>
</feature>
<dbReference type="EMBL" id="KV425579">
    <property type="protein sequence ID" value="KZT24170.1"/>
    <property type="molecule type" value="Genomic_DNA"/>
</dbReference>
<reference evidence="2 3" key="1">
    <citation type="journal article" date="2016" name="Mol. Biol. Evol.">
        <title>Comparative Genomics of Early-Diverging Mushroom-Forming Fungi Provides Insights into the Origins of Lignocellulose Decay Capabilities.</title>
        <authorList>
            <person name="Nagy L.G."/>
            <person name="Riley R."/>
            <person name="Tritt A."/>
            <person name="Adam C."/>
            <person name="Daum C."/>
            <person name="Floudas D."/>
            <person name="Sun H."/>
            <person name="Yadav J.S."/>
            <person name="Pangilinan J."/>
            <person name="Larsson K.H."/>
            <person name="Matsuura K."/>
            <person name="Barry K."/>
            <person name="Labutti K."/>
            <person name="Kuo R."/>
            <person name="Ohm R.A."/>
            <person name="Bhattacharya S.S."/>
            <person name="Shirouzu T."/>
            <person name="Yoshinaga Y."/>
            <person name="Martin F.M."/>
            <person name="Grigoriev I.V."/>
            <person name="Hibbett D.S."/>
        </authorList>
    </citation>
    <scope>NUCLEOTIDE SEQUENCE [LARGE SCALE GENOMIC DNA]</scope>
    <source>
        <strain evidence="2 3">HHB14362 ss-1</strain>
    </source>
</reference>
<dbReference type="AlphaFoldDB" id="A0A165RRH1"/>
<feature type="compositionally biased region" description="Low complexity" evidence="1">
    <location>
        <begin position="57"/>
        <end position="67"/>
    </location>
</feature>
<feature type="compositionally biased region" description="Pro residues" evidence="1">
    <location>
        <begin position="96"/>
        <end position="108"/>
    </location>
</feature>